<sequence length="500" mass="53367">MLFASLLAGLVLLVTPTTLLYIAPEVGGALVVIPLLILALLFAAAETAVAAVRRPRIQQLVDEGAVDAARARHLQRLLENSTGFVAATRLIVISAVIAANTLLVVLLKEPLAAILGNPGAAYVVLTLLVMAIALVLVDQVAHAFGLRHAEAVALGMAGPARTAVLILSPLVSLLEAIGGLVYRQQPGATARSEAGGVTEAGIMLQVDVAEEEGVLEEEEGEMIRSIFEFGDTVAREIMIHRIDLQAAPVTMALGDLVDQAIEAGHSRIPIYEETVDKVLGFFYVKDALRFLREGRLDINVREIMRPAYFVPETKKVDELLREMQQRRVHVAIVVDEYGGTAGLVTIEDILEEIVGEIQDEFDAEESMLVQVSEREALVDAIMTLDDVNDLLSLQLEEEDVDTLGGYVYARLGRVPEQGAEVVDGQVRLVVEEIEGNRITRVRIIRQPTVEEAAAEAEAESDAAAALGDAALNGAPVTPGTPAQPVPADHPVGASTPGNTA</sequence>
<feature type="domain" description="CNNM transmembrane" evidence="14">
    <location>
        <begin position="21"/>
        <end position="219"/>
    </location>
</feature>
<organism evidence="15">
    <name type="scientific">uncultured Chloroflexota bacterium</name>
    <dbReference type="NCBI Taxonomy" id="166587"/>
    <lineage>
        <taxon>Bacteria</taxon>
        <taxon>Bacillati</taxon>
        <taxon>Chloroflexota</taxon>
        <taxon>environmental samples</taxon>
    </lineage>
</organism>
<comment type="similarity">
    <text evidence="2">Belongs to the UPF0053 family.</text>
</comment>
<dbReference type="InterPro" id="IPR016169">
    <property type="entry name" value="FAD-bd_PCMH_sub2"/>
</dbReference>
<feature type="region of interest" description="Disordered" evidence="11">
    <location>
        <begin position="459"/>
        <end position="500"/>
    </location>
</feature>
<dbReference type="SUPFAM" id="SSF56176">
    <property type="entry name" value="FAD-binding/transporter-associated domain-like"/>
    <property type="match status" value="1"/>
</dbReference>
<dbReference type="EMBL" id="CADCTC010000183">
    <property type="protein sequence ID" value="CAA9273749.1"/>
    <property type="molecule type" value="Genomic_DNA"/>
</dbReference>
<dbReference type="GO" id="GO:0050660">
    <property type="term" value="F:flavin adenine dinucleotide binding"/>
    <property type="evidence" value="ECO:0007669"/>
    <property type="project" value="InterPro"/>
</dbReference>
<comment type="subcellular location">
    <subcellularLocation>
        <location evidence="1">Cell membrane</location>
        <topology evidence="1">Multi-pass membrane protein</topology>
    </subcellularLocation>
</comment>
<dbReference type="InterPro" id="IPR044751">
    <property type="entry name" value="Ion_transp-like_CBS"/>
</dbReference>
<dbReference type="PANTHER" id="PTHR22777:SF32">
    <property type="entry name" value="UPF0053 INNER MEMBRANE PROTEIN YFJD"/>
    <property type="match status" value="1"/>
</dbReference>
<keyword evidence="8 10" id="KW-0472">Membrane</keyword>
<dbReference type="CDD" id="cd04590">
    <property type="entry name" value="CBS_pair_CorC_HlyC_assoc"/>
    <property type="match status" value="1"/>
</dbReference>
<proteinExistence type="inferred from homology"/>
<dbReference type="Pfam" id="PF03471">
    <property type="entry name" value="CorC_HlyC"/>
    <property type="match status" value="1"/>
</dbReference>
<evidence type="ECO:0000256" key="4">
    <source>
        <dbReference type="ARBA" id="ARBA00022692"/>
    </source>
</evidence>
<dbReference type="PANTHER" id="PTHR22777">
    <property type="entry name" value="HEMOLYSIN-RELATED"/>
    <property type="match status" value="1"/>
</dbReference>
<evidence type="ECO:0000256" key="2">
    <source>
        <dbReference type="ARBA" id="ARBA00006337"/>
    </source>
</evidence>
<feature type="compositionally biased region" description="Low complexity" evidence="11">
    <location>
        <begin position="461"/>
        <end position="474"/>
    </location>
</feature>
<evidence type="ECO:0000313" key="15">
    <source>
        <dbReference type="EMBL" id="CAA9273749.1"/>
    </source>
</evidence>
<evidence type="ECO:0000256" key="12">
    <source>
        <dbReference type="SAM" id="Phobius"/>
    </source>
</evidence>
<evidence type="ECO:0000256" key="5">
    <source>
        <dbReference type="ARBA" id="ARBA00022737"/>
    </source>
</evidence>
<keyword evidence="6 10" id="KW-1133">Transmembrane helix</keyword>
<dbReference type="InterPro" id="IPR000644">
    <property type="entry name" value="CBS_dom"/>
</dbReference>
<feature type="transmembrane region" description="Helical" evidence="12">
    <location>
        <begin position="84"/>
        <end position="107"/>
    </location>
</feature>
<evidence type="ECO:0000259" key="13">
    <source>
        <dbReference type="PROSITE" id="PS51371"/>
    </source>
</evidence>
<feature type="transmembrane region" description="Helical" evidence="12">
    <location>
        <begin position="30"/>
        <end position="52"/>
    </location>
</feature>
<dbReference type="InterPro" id="IPR036318">
    <property type="entry name" value="FAD-bd_PCMH-like_sf"/>
</dbReference>
<keyword evidence="5" id="KW-0677">Repeat</keyword>
<feature type="transmembrane region" description="Helical" evidence="12">
    <location>
        <begin position="119"/>
        <end position="141"/>
    </location>
</feature>
<evidence type="ECO:0000256" key="1">
    <source>
        <dbReference type="ARBA" id="ARBA00004651"/>
    </source>
</evidence>
<keyword evidence="4 10" id="KW-0812">Transmembrane</keyword>
<dbReference type="SMART" id="SM01091">
    <property type="entry name" value="CorC_HlyC"/>
    <property type="match status" value="1"/>
</dbReference>
<dbReference type="SUPFAM" id="SSF54631">
    <property type="entry name" value="CBS-domain pair"/>
    <property type="match status" value="1"/>
</dbReference>
<evidence type="ECO:0000256" key="9">
    <source>
        <dbReference type="PROSITE-ProRule" id="PRU00703"/>
    </source>
</evidence>
<name>A0A6J4J8N2_9CHLR</name>
<keyword evidence="3" id="KW-1003">Cell membrane</keyword>
<evidence type="ECO:0000256" key="3">
    <source>
        <dbReference type="ARBA" id="ARBA00022475"/>
    </source>
</evidence>
<dbReference type="InterPro" id="IPR002550">
    <property type="entry name" value="CNNM"/>
</dbReference>
<dbReference type="SMART" id="SM00116">
    <property type="entry name" value="CBS"/>
    <property type="match status" value="2"/>
</dbReference>
<evidence type="ECO:0000256" key="8">
    <source>
        <dbReference type="ARBA" id="ARBA00023136"/>
    </source>
</evidence>
<evidence type="ECO:0000256" key="7">
    <source>
        <dbReference type="ARBA" id="ARBA00023122"/>
    </source>
</evidence>
<dbReference type="Gene3D" id="3.10.580.10">
    <property type="entry name" value="CBS-domain"/>
    <property type="match status" value="1"/>
</dbReference>
<dbReference type="InterPro" id="IPR005170">
    <property type="entry name" value="Transptr-assoc_dom"/>
</dbReference>
<dbReference type="FunFam" id="3.10.580.10:FF:000002">
    <property type="entry name" value="Magnesium/cobalt efflux protein CorC"/>
    <property type="match status" value="1"/>
</dbReference>
<dbReference type="Pfam" id="PF01595">
    <property type="entry name" value="CNNM"/>
    <property type="match status" value="1"/>
</dbReference>
<dbReference type="PROSITE" id="PS51371">
    <property type="entry name" value="CBS"/>
    <property type="match status" value="2"/>
</dbReference>
<dbReference type="GO" id="GO:0005886">
    <property type="term" value="C:plasma membrane"/>
    <property type="evidence" value="ECO:0007669"/>
    <property type="project" value="UniProtKB-SubCell"/>
</dbReference>
<evidence type="ECO:0000259" key="14">
    <source>
        <dbReference type="PROSITE" id="PS51846"/>
    </source>
</evidence>
<evidence type="ECO:0000256" key="10">
    <source>
        <dbReference type="PROSITE-ProRule" id="PRU01193"/>
    </source>
</evidence>
<evidence type="ECO:0000256" key="11">
    <source>
        <dbReference type="SAM" id="MobiDB-lite"/>
    </source>
</evidence>
<dbReference type="InterPro" id="IPR046342">
    <property type="entry name" value="CBS_dom_sf"/>
</dbReference>
<dbReference type="Pfam" id="PF00571">
    <property type="entry name" value="CBS"/>
    <property type="match status" value="1"/>
</dbReference>
<dbReference type="AlphaFoldDB" id="A0A6J4J8N2"/>
<reference evidence="15" key="1">
    <citation type="submission" date="2020-02" db="EMBL/GenBank/DDBJ databases">
        <authorList>
            <person name="Meier V. D."/>
        </authorList>
    </citation>
    <scope>NUCLEOTIDE SEQUENCE</scope>
    <source>
        <strain evidence="15">AVDCRST_MAG77</strain>
    </source>
</reference>
<accession>A0A6J4J8N2</accession>
<feature type="domain" description="CBS" evidence="13">
    <location>
        <begin position="303"/>
        <end position="360"/>
    </location>
</feature>
<dbReference type="Gene3D" id="3.30.465.10">
    <property type="match status" value="1"/>
</dbReference>
<protein>
    <submittedName>
        <fullName evidence="15">Magnesium and cobalt efflux protein CorC</fullName>
    </submittedName>
</protein>
<keyword evidence="7 9" id="KW-0129">CBS domain</keyword>
<gene>
    <name evidence="15" type="ORF">AVDCRST_MAG77-3399</name>
</gene>
<dbReference type="PROSITE" id="PS51846">
    <property type="entry name" value="CNNM"/>
    <property type="match status" value="1"/>
</dbReference>
<evidence type="ECO:0000256" key="6">
    <source>
        <dbReference type="ARBA" id="ARBA00022989"/>
    </source>
</evidence>
<feature type="domain" description="CBS" evidence="13">
    <location>
        <begin position="238"/>
        <end position="298"/>
    </location>
</feature>